<gene>
    <name evidence="1" type="ORF">ON006_13085</name>
</gene>
<protein>
    <submittedName>
        <fullName evidence="1">Uncharacterized protein</fullName>
    </submittedName>
</protein>
<dbReference type="EMBL" id="CP112998">
    <property type="protein sequence ID" value="WAC14872.1"/>
    <property type="molecule type" value="Genomic_DNA"/>
</dbReference>
<accession>A0A9E8NH18</accession>
<keyword evidence="2" id="KW-1185">Reference proteome</keyword>
<dbReference type="KEGG" id="dpf:ON006_13085"/>
<name>A0A9E8NH18_9BACT</name>
<dbReference type="AlphaFoldDB" id="A0A9E8NH18"/>
<sequence>MLKKEDFEAVLKDYDVVLNSQDAKTLEKSLRILKPGGSLFPYPVRLILNLPVKPD</sequence>
<proteinExistence type="predicted"/>
<dbReference type="RefSeq" id="WP_244820239.1">
    <property type="nucleotide sequence ID" value="NZ_CP112998.1"/>
</dbReference>
<organism evidence="1 2">
    <name type="scientific">Dyadobacter pollutisoli</name>
    <dbReference type="NCBI Taxonomy" id="2910158"/>
    <lineage>
        <taxon>Bacteria</taxon>
        <taxon>Pseudomonadati</taxon>
        <taxon>Bacteroidota</taxon>
        <taxon>Cytophagia</taxon>
        <taxon>Cytophagales</taxon>
        <taxon>Spirosomataceae</taxon>
        <taxon>Dyadobacter</taxon>
    </lineage>
</organism>
<evidence type="ECO:0000313" key="2">
    <source>
        <dbReference type="Proteomes" id="UP001164653"/>
    </source>
</evidence>
<dbReference type="Proteomes" id="UP001164653">
    <property type="component" value="Chromosome"/>
</dbReference>
<reference evidence="1" key="1">
    <citation type="submission" date="2022-11" db="EMBL/GenBank/DDBJ databases">
        <title>Dyadobacter pollutisoli sp. nov., isolated from plastic dumped soil.</title>
        <authorList>
            <person name="Kim J.M."/>
            <person name="Kim K.R."/>
            <person name="Lee J.K."/>
            <person name="Hao L."/>
            <person name="Jeon C.O."/>
        </authorList>
    </citation>
    <scope>NUCLEOTIDE SEQUENCE</scope>
    <source>
        <strain evidence="1">U1</strain>
    </source>
</reference>
<evidence type="ECO:0000313" key="1">
    <source>
        <dbReference type="EMBL" id="WAC14872.1"/>
    </source>
</evidence>